<evidence type="ECO:0000313" key="1">
    <source>
        <dbReference type="EMBL" id="KAG8436496.1"/>
    </source>
</evidence>
<dbReference type="OrthoDB" id="6088000at2759"/>
<sequence>MSQTSTLEEISQWSPDMCRKELPEMLPRLVSMYQNSDNWEKDIRVFNLVIEMFLPHVSLMELEQNVLSQVLPKVVKLFDSLVYEISSQASDLSSQNSDLKSSLRNILQNMVQWLVNLSACVRQVFTFEGSINLENIHSLPKSVLHVLRAAFGHCKESDSMYSGRLHLVSDLLQALFKEAVSLQKLLMELLDKINVKSMDSEKTTADMVAVLHMVLEICSVVSKMDHALHANTWKFIIKQSLKHQALVESQLRHQDIVNGLCDDILLSFQSCLQLAENIKLSGSQDSTDQRLFQKTTKLCRFFGNSLVHYTKEFMPFLSGSCVRLHRLYLQIHSQFPPSLFAYPISEEHKNEIKCVFMVVFEPLILQFFSCIPFVESVLSENLVLPAEHIFPQCQLLINILDKLPNQAEDVQMLWCHKSRFPEEIPRMGIFQAVFQNFLQCSPELTMPLSLQGVSVNGQNPNDVTFYEYVCIHLCAYIVSLPPALFPYLEHALLDAVLSCSMVTSLLAMDTWCFLARLAVVLPKISCLFSSLLADRIWLIKQHALETFAKFAEETNHEQVVPQSLTSDEMKNQVISFLNKTMFVTEIASDRFERLQKERAFLGAFFARARQKDEQENAQPLAKKARSANPIEEQCEVHLETAEKALNAVQLLMQDSKAPAWLSVKLLHIQSLLNSLQQRV</sequence>
<accession>A0A8T2J299</accession>
<protein>
    <submittedName>
        <fullName evidence="1">Uncharacterized protein</fullName>
    </submittedName>
</protein>
<comment type="caution">
    <text evidence="1">The sequence shown here is derived from an EMBL/GenBank/DDBJ whole genome shotgun (WGS) entry which is preliminary data.</text>
</comment>
<dbReference type="InterPro" id="IPR027902">
    <property type="entry name" value="DUF4487"/>
</dbReference>
<proteinExistence type="predicted"/>
<reference evidence="1" key="1">
    <citation type="thesis" date="2020" institute="ProQuest LLC" country="789 East Eisenhower Parkway, Ann Arbor, MI, USA">
        <title>Comparative Genomics and Chromosome Evolution.</title>
        <authorList>
            <person name="Mudd A.B."/>
        </authorList>
    </citation>
    <scope>NUCLEOTIDE SEQUENCE</scope>
    <source>
        <strain evidence="1">Female2</strain>
        <tissue evidence="1">Blood</tissue>
    </source>
</reference>
<dbReference type="PANTHER" id="PTHR16071:SF2">
    <property type="entry name" value="FIGNL1-INTERACTING REGULATOR OF RECOMBINATION AND MITOSIS"/>
    <property type="match status" value="1"/>
</dbReference>
<dbReference type="Pfam" id="PF14868">
    <property type="entry name" value="DUF4487"/>
    <property type="match status" value="2"/>
</dbReference>
<dbReference type="Proteomes" id="UP000812440">
    <property type="component" value="Chromosome 4"/>
</dbReference>
<evidence type="ECO:0000313" key="2">
    <source>
        <dbReference type="Proteomes" id="UP000812440"/>
    </source>
</evidence>
<name>A0A8T2J299_9PIPI</name>
<dbReference type="PANTHER" id="PTHR16071">
    <property type="entry name" value="CHROMOSOME 1 OPEN READING FRAME 112"/>
    <property type="match status" value="1"/>
</dbReference>
<dbReference type="AlphaFoldDB" id="A0A8T2J299"/>
<dbReference type="EMBL" id="JAACNH010000007">
    <property type="protein sequence ID" value="KAG8436496.1"/>
    <property type="molecule type" value="Genomic_DNA"/>
</dbReference>
<organism evidence="1 2">
    <name type="scientific">Hymenochirus boettgeri</name>
    <name type="common">Congo dwarf clawed frog</name>
    <dbReference type="NCBI Taxonomy" id="247094"/>
    <lineage>
        <taxon>Eukaryota</taxon>
        <taxon>Metazoa</taxon>
        <taxon>Chordata</taxon>
        <taxon>Craniata</taxon>
        <taxon>Vertebrata</taxon>
        <taxon>Euteleostomi</taxon>
        <taxon>Amphibia</taxon>
        <taxon>Batrachia</taxon>
        <taxon>Anura</taxon>
        <taxon>Pipoidea</taxon>
        <taxon>Pipidae</taxon>
        <taxon>Pipinae</taxon>
        <taxon>Hymenochirus</taxon>
    </lineage>
</organism>
<keyword evidence="2" id="KW-1185">Reference proteome</keyword>
<gene>
    <name evidence="1" type="ORF">GDO86_007553</name>
</gene>